<dbReference type="GO" id="GO:0016757">
    <property type="term" value="F:glycosyltransferase activity"/>
    <property type="evidence" value="ECO:0007669"/>
    <property type="project" value="UniProtKB-KW"/>
</dbReference>
<keyword evidence="4" id="KW-1185">Reference proteome</keyword>
<protein>
    <submittedName>
        <fullName evidence="3">Glycosyltransferase</fullName>
        <ecNumber evidence="3">2.4.-.-</ecNumber>
    </submittedName>
</protein>
<feature type="domain" description="Glycosyltransferase subfamily 4-like N-terminal" evidence="2">
    <location>
        <begin position="22"/>
        <end position="166"/>
    </location>
</feature>
<dbReference type="InterPro" id="IPR028098">
    <property type="entry name" value="Glyco_trans_4-like_N"/>
</dbReference>
<dbReference type="PANTHER" id="PTHR12526:SF636">
    <property type="entry name" value="BLL3647 PROTEIN"/>
    <property type="match status" value="1"/>
</dbReference>
<name>A0ABS8IWX2_9BURK</name>
<dbReference type="SUPFAM" id="SSF53756">
    <property type="entry name" value="UDP-Glycosyltransferase/glycogen phosphorylase"/>
    <property type="match status" value="1"/>
</dbReference>
<sequence>MAPRVLMIGTALSGKGGIAAVVSVLDQDGLFEREGVRYLATHAEGSRAGKARVALAGFWRTALACLLERPAVVHAHSASHASFFRKSLLLLIARRCGARTVFHLHGGGFRDFATSESGPVARWWIRHTLEASSVVIALSSGWAAFLAGFAPKAQVRVVPNSVDVARLASRCEEEPGRILFLGRADTPKGVYDLLAAVAALAPAFPHVRLAVGGDGDLALLRTRAAQLGVAERLEVLGWIGAQDKADQLARASVFCLPSHAEGLPMAMLEAMAVGKAVVVSRVGGIPEAVVDGDNGLLVPPRDVQALAAALSRLMSDEVLRRRLGERARQTVAERFSTAVVIGKLSAVYRELCARGAR</sequence>
<keyword evidence="3" id="KW-0328">Glycosyltransferase</keyword>
<evidence type="ECO:0000259" key="1">
    <source>
        <dbReference type="Pfam" id="PF00534"/>
    </source>
</evidence>
<comment type="caution">
    <text evidence="3">The sequence shown here is derived from an EMBL/GenBank/DDBJ whole genome shotgun (WGS) entry which is preliminary data.</text>
</comment>
<dbReference type="EMBL" id="JAJHPV010000020">
    <property type="protein sequence ID" value="MCC6072653.1"/>
    <property type="molecule type" value="Genomic_DNA"/>
</dbReference>
<organism evidence="3 4">
    <name type="scientific">Massilia agrisoli</name>
    <dbReference type="NCBI Taxonomy" id="2892444"/>
    <lineage>
        <taxon>Bacteria</taxon>
        <taxon>Pseudomonadati</taxon>
        <taxon>Pseudomonadota</taxon>
        <taxon>Betaproteobacteria</taxon>
        <taxon>Burkholderiales</taxon>
        <taxon>Oxalobacteraceae</taxon>
        <taxon>Telluria group</taxon>
        <taxon>Massilia</taxon>
    </lineage>
</organism>
<feature type="domain" description="Glycosyl transferase family 1" evidence="1">
    <location>
        <begin position="172"/>
        <end position="329"/>
    </location>
</feature>
<proteinExistence type="predicted"/>
<evidence type="ECO:0000313" key="4">
    <source>
        <dbReference type="Proteomes" id="UP001198701"/>
    </source>
</evidence>
<dbReference type="Pfam" id="PF00534">
    <property type="entry name" value="Glycos_transf_1"/>
    <property type="match status" value="1"/>
</dbReference>
<keyword evidence="3" id="KW-0808">Transferase</keyword>
<dbReference type="Proteomes" id="UP001198701">
    <property type="component" value="Unassembled WGS sequence"/>
</dbReference>
<dbReference type="InterPro" id="IPR001296">
    <property type="entry name" value="Glyco_trans_1"/>
</dbReference>
<dbReference type="PANTHER" id="PTHR12526">
    <property type="entry name" value="GLYCOSYLTRANSFERASE"/>
    <property type="match status" value="1"/>
</dbReference>
<dbReference type="EC" id="2.4.-.-" evidence="3"/>
<dbReference type="Gene3D" id="3.40.50.2000">
    <property type="entry name" value="Glycogen Phosphorylase B"/>
    <property type="match status" value="2"/>
</dbReference>
<evidence type="ECO:0000313" key="3">
    <source>
        <dbReference type="EMBL" id="MCC6072653.1"/>
    </source>
</evidence>
<accession>A0ABS8IWX2</accession>
<dbReference type="RefSeq" id="WP_229433638.1">
    <property type="nucleotide sequence ID" value="NZ_JAJHPV010000020.1"/>
</dbReference>
<evidence type="ECO:0000259" key="2">
    <source>
        <dbReference type="Pfam" id="PF13439"/>
    </source>
</evidence>
<gene>
    <name evidence="3" type="ORF">LMJ30_17090</name>
</gene>
<reference evidence="3 4" key="1">
    <citation type="submission" date="2021-11" db="EMBL/GenBank/DDBJ databases">
        <authorList>
            <person name="Huq M.A."/>
        </authorList>
    </citation>
    <scope>NUCLEOTIDE SEQUENCE [LARGE SCALE GENOMIC DNA]</scope>
    <source>
        <strain evidence="3 4">MAHUQ-52</strain>
    </source>
</reference>
<dbReference type="Pfam" id="PF13439">
    <property type="entry name" value="Glyco_transf_4"/>
    <property type="match status" value="1"/>
</dbReference>